<keyword evidence="1" id="KW-1133">Transmembrane helix</keyword>
<organism evidence="2 3">
    <name type="scientific">Candidatus Sungbacteria bacterium RIFCSPHIGHO2_01_FULL_47_32</name>
    <dbReference type="NCBI Taxonomy" id="1802264"/>
    <lineage>
        <taxon>Bacteria</taxon>
        <taxon>Candidatus Sungiibacteriota</taxon>
    </lineage>
</organism>
<accession>A0A1G2K5E3</accession>
<dbReference type="AlphaFoldDB" id="A0A1G2K5E3"/>
<gene>
    <name evidence="2" type="ORF">A2633_01350</name>
</gene>
<feature type="transmembrane region" description="Helical" evidence="1">
    <location>
        <begin position="56"/>
        <end position="78"/>
    </location>
</feature>
<dbReference type="Proteomes" id="UP000177152">
    <property type="component" value="Unassembled WGS sequence"/>
</dbReference>
<protein>
    <submittedName>
        <fullName evidence="2">Uncharacterized protein</fullName>
    </submittedName>
</protein>
<comment type="caution">
    <text evidence="2">The sequence shown here is derived from an EMBL/GenBank/DDBJ whole genome shotgun (WGS) entry which is preliminary data.</text>
</comment>
<keyword evidence="1" id="KW-0812">Transmembrane</keyword>
<feature type="transmembrane region" description="Helical" evidence="1">
    <location>
        <begin position="27"/>
        <end position="49"/>
    </location>
</feature>
<keyword evidence="1" id="KW-0472">Membrane</keyword>
<reference evidence="2 3" key="1">
    <citation type="journal article" date="2016" name="Nat. Commun.">
        <title>Thousands of microbial genomes shed light on interconnected biogeochemical processes in an aquifer system.</title>
        <authorList>
            <person name="Anantharaman K."/>
            <person name="Brown C.T."/>
            <person name="Hug L.A."/>
            <person name="Sharon I."/>
            <person name="Castelle C.J."/>
            <person name="Probst A.J."/>
            <person name="Thomas B.C."/>
            <person name="Singh A."/>
            <person name="Wilkins M.J."/>
            <person name="Karaoz U."/>
            <person name="Brodie E.L."/>
            <person name="Williams K.H."/>
            <person name="Hubbard S.S."/>
            <person name="Banfield J.F."/>
        </authorList>
    </citation>
    <scope>NUCLEOTIDE SEQUENCE [LARGE SCALE GENOMIC DNA]</scope>
</reference>
<name>A0A1G2K5E3_9BACT</name>
<proteinExistence type="predicted"/>
<evidence type="ECO:0000313" key="2">
    <source>
        <dbReference type="EMBL" id="OGZ94646.1"/>
    </source>
</evidence>
<evidence type="ECO:0000256" key="1">
    <source>
        <dbReference type="SAM" id="Phobius"/>
    </source>
</evidence>
<sequence length="82" mass="9385">MLPEQKNPSDKSSICAGMLKPFLSWSFFHYLWTGGVLALVQICLLWLFIDIFHISTIISSITIIGGLFIMRFLMLRFFNVVG</sequence>
<dbReference type="EMBL" id="MHQC01000032">
    <property type="protein sequence ID" value="OGZ94646.1"/>
    <property type="molecule type" value="Genomic_DNA"/>
</dbReference>
<evidence type="ECO:0000313" key="3">
    <source>
        <dbReference type="Proteomes" id="UP000177152"/>
    </source>
</evidence>